<proteinExistence type="predicted"/>
<organism evidence="1 2">
    <name type="scientific">Oedothorax gibbosus</name>
    <dbReference type="NCBI Taxonomy" id="931172"/>
    <lineage>
        <taxon>Eukaryota</taxon>
        <taxon>Metazoa</taxon>
        <taxon>Ecdysozoa</taxon>
        <taxon>Arthropoda</taxon>
        <taxon>Chelicerata</taxon>
        <taxon>Arachnida</taxon>
        <taxon>Araneae</taxon>
        <taxon>Araneomorphae</taxon>
        <taxon>Entelegynae</taxon>
        <taxon>Araneoidea</taxon>
        <taxon>Linyphiidae</taxon>
        <taxon>Erigoninae</taxon>
        <taxon>Oedothorax</taxon>
    </lineage>
</organism>
<comment type="caution">
    <text evidence="1">The sequence shown here is derived from an EMBL/GenBank/DDBJ whole genome shotgun (WGS) entry which is preliminary data.</text>
</comment>
<name>A0AAV6TCP4_9ARAC</name>
<dbReference type="EMBL" id="JAFNEN010007417">
    <property type="protein sequence ID" value="KAG8155664.1"/>
    <property type="molecule type" value="Genomic_DNA"/>
</dbReference>
<dbReference type="AlphaFoldDB" id="A0AAV6TCP4"/>
<evidence type="ECO:0000313" key="1">
    <source>
        <dbReference type="EMBL" id="KAG8155664.1"/>
    </source>
</evidence>
<accession>A0AAV6TCP4</accession>
<reference evidence="1 2" key="1">
    <citation type="journal article" date="2022" name="Nat. Ecol. Evol.">
        <title>A masculinizing supergene underlies an exaggerated male reproductive morph in a spider.</title>
        <authorList>
            <person name="Hendrickx F."/>
            <person name="De Corte Z."/>
            <person name="Sonet G."/>
            <person name="Van Belleghem S.M."/>
            <person name="Kostlbacher S."/>
            <person name="Vangestel C."/>
        </authorList>
    </citation>
    <scope>NUCLEOTIDE SEQUENCE [LARGE SCALE GENOMIC DNA]</scope>
    <source>
        <strain evidence="1">W744_W776</strain>
    </source>
</reference>
<protein>
    <submittedName>
        <fullName evidence="1">Uncharacterized protein</fullName>
    </submittedName>
</protein>
<keyword evidence="2" id="KW-1185">Reference proteome</keyword>
<sequence>MYSPNYGSQRVPYRYFRHYLPVPGSGNLRACSLSLDGVAVSQAPSPGIKTLFPPSPVTTMVAQNLPSTFEKADI</sequence>
<gene>
    <name evidence="1" type="ORF">JTE90_008553</name>
</gene>
<dbReference type="Proteomes" id="UP000827092">
    <property type="component" value="Unassembled WGS sequence"/>
</dbReference>
<evidence type="ECO:0000313" key="2">
    <source>
        <dbReference type="Proteomes" id="UP000827092"/>
    </source>
</evidence>